<dbReference type="EMBL" id="SPQC01000061">
    <property type="protein sequence ID" value="TFU20232.1"/>
    <property type="molecule type" value="Genomic_DNA"/>
</dbReference>
<reference evidence="2 3" key="1">
    <citation type="submission" date="2019-03" db="EMBL/GenBank/DDBJ databases">
        <title>Diversity of the mouse oral microbiome.</title>
        <authorList>
            <person name="Joseph S."/>
            <person name="Aduse-Opoku J."/>
            <person name="Curtis M."/>
            <person name="Wade W."/>
            <person name="Hashim A."/>
        </authorList>
    </citation>
    <scope>NUCLEOTIDE SEQUENCE [LARGE SCALE GENOMIC DNA]</scope>
    <source>
        <strain evidence="3">irhom_31</strain>
    </source>
</reference>
<protein>
    <submittedName>
        <fullName evidence="2">Uncharacterized protein</fullName>
    </submittedName>
</protein>
<dbReference type="Proteomes" id="UP000297951">
    <property type="component" value="Unassembled WGS sequence"/>
</dbReference>
<sequence length="82" mass="9137">MFSSVLASGVAVLASEEGSHQLELLGMPTYWFAIIGFIFFGLLFLITISFSGRGVVRPDHAADHLSHEETEALRDYQSKHKR</sequence>
<accession>A0A4Y9F0D5</accession>
<keyword evidence="1" id="KW-0812">Transmembrane</keyword>
<feature type="transmembrane region" description="Helical" evidence="1">
    <location>
        <begin position="30"/>
        <end position="50"/>
    </location>
</feature>
<dbReference type="RefSeq" id="WP_135013901.1">
    <property type="nucleotide sequence ID" value="NZ_JADGLK010000061.1"/>
</dbReference>
<comment type="caution">
    <text evidence="2">The sequence shown here is derived from an EMBL/GenBank/DDBJ whole genome shotgun (WGS) entry which is preliminary data.</text>
</comment>
<dbReference type="STRING" id="85336.A7979_01005"/>
<organism evidence="2 3">
    <name type="scientific">Rothia nasimurium</name>
    <dbReference type="NCBI Taxonomy" id="85336"/>
    <lineage>
        <taxon>Bacteria</taxon>
        <taxon>Bacillati</taxon>
        <taxon>Actinomycetota</taxon>
        <taxon>Actinomycetes</taxon>
        <taxon>Micrococcales</taxon>
        <taxon>Micrococcaceae</taxon>
        <taxon>Rothia</taxon>
    </lineage>
</organism>
<evidence type="ECO:0000313" key="2">
    <source>
        <dbReference type="EMBL" id="TFU20232.1"/>
    </source>
</evidence>
<dbReference type="OrthoDB" id="9916261at2"/>
<name>A0A4Y9F0D5_9MICC</name>
<keyword evidence="1" id="KW-1133">Transmembrane helix</keyword>
<gene>
    <name evidence="2" type="ORF">E4U03_11700</name>
</gene>
<keyword evidence="1" id="KW-0472">Membrane</keyword>
<evidence type="ECO:0000256" key="1">
    <source>
        <dbReference type="SAM" id="Phobius"/>
    </source>
</evidence>
<dbReference type="AlphaFoldDB" id="A0A4Y9F0D5"/>
<evidence type="ECO:0000313" key="3">
    <source>
        <dbReference type="Proteomes" id="UP000297951"/>
    </source>
</evidence>
<proteinExistence type="predicted"/>